<evidence type="ECO:0000313" key="4">
    <source>
        <dbReference type="Proteomes" id="UP000271548"/>
    </source>
</evidence>
<evidence type="ECO:0000256" key="1">
    <source>
        <dbReference type="SAM" id="MobiDB-lite"/>
    </source>
</evidence>
<reference evidence="3 4" key="1">
    <citation type="submission" date="2018-09" db="EMBL/GenBank/DDBJ databases">
        <title>Micromonospora sp. nov. MS1-9, isolated from a root of Musa sp.</title>
        <authorList>
            <person name="Kuncharoen N."/>
            <person name="Kudo T."/>
            <person name="Ohkuma M."/>
            <person name="Yuki M."/>
            <person name="Tanasupawat S."/>
        </authorList>
    </citation>
    <scope>NUCLEOTIDE SEQUENCE [LARGE SCALE GENOMIC DNA]</scope>
    <source>
        <strain evidence="3 4">NGC1-4</strain>
    </source>
</reference>
<organism evidence="3 4">
    <name type="scientific">Micromonospora musae</name>
    <dbReference type="NCBI Taxonomy" id="1894970"/>
    <lineage>
        <taxon>Bacteria</taxon>
        <taxon>Bacillati</taxon>
        <taxon>Actinomycetota</taxon>
        <taxon>Actinomycetes</taxon>
        <taxon>Micromonosporales</taxon>
        <taxon>Micromonosporaceae</taxon>
        <taxon>Micromonospora</taxon>
    </lineage>
</organism>
<dbReference type="Pfam" id="PF06197">
    <property type="entry name" value="DUF998"/>
    <property type="match status" value="1"/>
</dbReference>
<evidence type="ECO:0000313" key="3">
    <source>
        <dbReference type="EMBL" id="RKN21483.1"/>
    </source>
</evidence>
<keyword evidence="2" id="KW-1133">Transmembrane helix</keyword>
<gene>
    <name evidence="3" type="ORF">D7147_10100</name>
</gene>
<keyword evidence="4" id="KW-1185">Reference proteome</keyword>
<dbReference type="Proteomes" id="UP000271548">
    <property type="component" value="Unassembled WGS sequence"/>
</dbReference>
<comment type="caution">
    <text evidence="3">The sequence shown here is derived from an EMBL/GenBank/DDBJ whole genome shotgun (WGS) entry which is preliminary data.</text>
</comment>
<keyword evidence="2" id="KW-0472">Membrane</keyword>
<sequence>MTRALLACGAAAPALFILVFLLDGATRAGYDPTYHPVSALSLGERGWLQIVNFVLTGLLLLAFAVGMRRALHPGPAGTWGPVAVAVFGLGLLLSGTFVMDPMRGYPPGTSRGGGTDQSWHHVLHDNLGLVVFLSVPLACVVLARRSLGRPGGRGWAAYDLLSGVAGLGLLVAFGTAWEVDHRSTGLIQRAMILVDWAWVTVLALRLLIGLRNPAGRSAAPTGCGGRSVDPVGDLPAEPRSRLPGTELPNGR</sequence>
<proteinExistence type="predicted"/>
<feature type="transmembrane region" description="Helical" evidence="2">
    <location>
        <begin position="155"/>
        <end position="174"/>
    </location>
</feature>
<evidence type="ECO:0000256" key="2">
    <source>
        <dbReference type="SAM" id="Phobius"/>
    </source>
</evidence>
<feature type="transmembrane region" description="Helical" evidence="2">
    <location>
        <begin position="126"/>
        <end position="143"/>
    </location>
</feature>
<protein>
    <submittedName>
        <fullName evidence="3">DUF998 domain-containing protein</fullName>
    </submittedName>
</protein>
<keyword evidence="2" id="KW-0812">Transmembrane</keyword>
<feature type="transmembrane region" description="Helical" evidence="2">
    <location>
        <begin position="186"/>
        <end position="208"/>
    </location>
</feature>
<dbReference type="EMBL" id="RAZS01000003">
    <property type="protein sequence ID" value="RKN21483.1"/>
    <property type="molecule type" value="Genomic_DNA"/>
</dbReference>
<feature type="region of interest" description="Disordered" evidence="1">
    <location>
        <begin position="215"/>
        <end position="251"/>
    </location>
</feature>
<accession>A0ABX9RD00</accession>
<dbReference type="InterPro" id="IPR009339">
    <property type="entry name" value="DUF998"/>
</dbReference>
<feature type="transmembrane region" description="Helical" evidence="2">
    <location>
        <begin position="79"/>
        <end position="99"/>
    </location>
</feature>
<feature type="transmembrane region" description="Helical" evidence="2">
    <location>
        <begin position="46"/>
        <end position="67"/>
    </location>
</feature>
<name>A0ABX9RD00_9ACTN</name>